<dbReference type="Pfam" id="PF11836">
    <property type="entry name" value="Phage_TAC_11"/>
    <property type="match status" value="1"/>
</dbReference>
<feature type="region of interest" description="Disordered" evidence="1">
    <location>
        <begin position="110"/>
        <end position="134"/>
    </location>
</feature>
<evidence type="ECO:0000256" key="1">
    <source>
        <dbReference type="SAM" id="MobiDB-lite"/>
    </source>
</evidence>
<sequence>MSETLRHTSIHRDLAGRRRKLELRLGEIGELERICGAGIGAILLRLSTMQWRYDDIRETIRLGLQGGGASEPDATAIALHYLDPRPKGEFLQLAADILNACVIGVEPGKAQGETAESDAPATSPLSMRSPERSE</sequence>
<gene>
    <name evidence="2" type="ORF">FM996_00550</name>
</gene>
<proteinExistence type="predicted"/>
<name>A0A549T908_METSR</name>
<accession>A0A549T908</accession>
<evidence type="ECO:0000313" key="2">
    <source>
        <dbReference type="EMBL" id="TRL38353.1"/>
    </source>
</evidence>
<evidence type="ECO:0000313" key="3">
    <source>
        <dbReference type="Proteomes" id="UP000316781"/>
    </source>
</evidence>
<dbReference type="RefSeq" id="WP_142861366.1">
    <property type="nucleotide sequence ID" value="NZ_VJMF01000002.1"/>
</dbReference>
<dbReference type="InterPro" id="IPR021791">
    <property type="entry name" value="Phage_TAC_11"/>
</dbReference>
<organism evidence="2 3">
    <name type="scientific">Methylosinus sporium</name>
    <dbReference type="NCBI Taxonomy" id="428"/>
    <lineage>
        <taxon>Bacteria</taxon>
        <taxon>Pseudomonadati</taxon>
        <taxon>Pseudomonadota</taxon>
        <taxon>Alphaproteobacteria</taxon>
        <taxon>Hyphomicrobiales</taxon>
        <taxon>Methylocystaceae</taxon>
        <taxon>Methylosinus</taxon>
    </lineage>
</organism>
<protein>
    <submittedName>
        <fullName evidence="2">Gene transfer agent family protein</fullName>
    </submittedName>
</protein>
<dbReference type="AlphaFoldDB" id="A0A549T908"/>
<reference evidence="2 3" key="1">
    <citation type="submission" date="2019-07" db="EMBL/GenBank/DDBJ databases">
        <title>Ln-dependent methylotrophs.</title>
        <authorList>
            <person name="Tani A."/>
        </authorList>
    </citation>
    <scope>NUCLEOTIDE SEQUENCE [LARGE SCALE GENOMIC DNA]</scope>
    <source>
        <strain evidence="2 3">SM89A</strain>
    </source>
</reference>
<comment type="caution">
    <text evidence="2">The sequence shown here is derived from an EMBL/GenBank/DDBJ whole genome shotgun (WGS) entry which is preliminary data.</text>
</comment>
<dbReference type="EMBL" id="VJMF01000002">
    <property type="protein sequence ID" value="TRL38353.1"/>
    <property type="molecule type" value="Genomic_DNA"/>
</dbReference>
<dbReference type="Proteomes" id="UP000316781">
    <property type="component" value="Unassembled WGS sequence"/>
</dbReference>